<feature type="repeat" description="ANK" evidence="3">
    <location>
        <begin position="312"/>
        <end position="344"/>
    </location>
</feature>
<dbReference type="Pfam" id="PF12796">
    <property type="entry name" value="Ank_2"/>
    <property type="match status" value="7"/>
</dbReference>
<feature type="compositionally biased region" description="Low complexity" evidence="4">
    <location>
        <begin position="1052"/>
        <end position="1061"/>
    </location>
</feature>
<dbReference type="PANTHER" id="PTHR24123">
    <property type="entry name" value="ANKYRIN REPEAT-CONTAINING"/>
    <property type="match status" value="1"/>
</dbReference>
<feature type="repeat" description="ANK" evidence="3">
    <location>
        <begin position="797"/>
        <end position="829"/>
    </location>
</feature>
<keyword evidence="2 3" id="KW-0040">ANK repeat</keyword>
<evidence type="ECO:0000256" key="2">
    <source>
        <dbReference type="ARBA" id="ARBA00023043"/>
    </source>
</evidence>
<protein>
    <submittedName>
        <fullName evidence="6">ANK_REP_REGION domain-containing protein</fullName>
    </submittedName>
</protein>
<dbReference type="InterPro" id="IPR051165">
    <property type="entry name" value="Multifunctional_ANK_Repeat"/>
</dbReference>
<feature type="repeat" description="ANK" evidence="3">
    <location>
        <begin position="81"/>
        <end position="113"/>
    </location>
</feature>
<feature type="repeat" description="ANK" evidence="3">
    <location>
        <begin position="830"/>
        <end position="862"/>
    </location>
</feature>
<dbReference type="AlphaFoldDB" id="A0A1I8I4N4"/>
<feature type="repeat" description="ANK" evidence="3">
    <location>
        <begin position="214"/>
        <end position="246"/>
    </location>
</feature>
<feature type="repeat" description="ANK" evidence="3">
    <location>
        <begin position="147"/>
        <end position="174"/>
    </location>
</feature>
<feature type="repeat" description="ANK" evidence="3">
    <location>
        <begin position="181"/>
        <end position="213"/>
    </location>
</feature>
<reference evidence="6" key="1">
    <citation type="submission" date="2016-11" db="UniProtKB">
        <authorList>
            <consortium name="WormBaseParasite"/>
        </authorList>
    </citation>
    <scope>IDENTIFICATION</scope>
</reference>
<evidence type="ECO:0000313" key="6">
    <source>
        <dbReference type="WBParaSite" id="maker-uti_cns_0009874-snap-gene-0.4-mRNA-1"/>
    </source>
</evidence>
<evidence type="ECO:0000256" key="1">
    <source>
        <dbReference type="ARBA" id="ARBA00022737"/>
    </source>
</evidence>
<feature type="repeat" description="ANK" evidence="3">
    <location>
        <begin position="114"/>
        <end position="146"/>
    </location>
</feature>
<keyword evidence="5" id="KW-1185">Reference proteome</keyword>
<evidence type="ECO:0000256" key="4">
    <source>
        <dbReference type="SAM" id="MobiDB-lite"/>
    </source>
</evidence>
<feature type="repeat" description="ANK" evidence="3">
    <location>
        <begin position="691"/>
        <end position="723"/>
    </location>
</feature>
<keyword evidence="1" id="KW-0677">Repeat</keyword>
<feature type="repeat" description="ANK" evidence="3">
    <location>
        <begin position="863"/>
        <end position="895"/>
    </location>
</feature>
<dbReference type="SUPFAM" id="SSF48403">
    <property type="entry name" value="Ankyrin repeat"/>
    <property type="match status" value="3"/>
</dbReference>
<dbReference type="PRINTS" id="PR01415">
    <property type="entry name" value="ANKYRIN"/>
</dbReference>
<dbReference type="InterPro" id="IPR036770">
    <property type="entry name" value="Ankyrin_rpt-contain_sf"/>
</dbReference>
<dbReference type="Pfam" id="PF00023">
    <property type="entry name" value="Ank"/>
    <property type="match status" value="2"/>
</dbReference>
<feature type="repeat" description="ANK" evidence="3">
    <location>
        <begin position="761"/>
        <end position="784"/>
    </location>
</feature>
<dbReference type="Pfam" id="PF13637">
    <property type="entry name" value="Ank_4"/>
    <property type="match status" value="1"/>
</dbReference>
<feature type="repeat" description="ANK" evidence="3">
    <location>
        <begin position="446"/>
        <end position="478"/>
    </location>
</feature>
<feature type="repeat" description="ANK" evidence="3">
    <location>
        <begin position="658"/>
        <end position="690"/>
    </location>
</feature>
<dbReference type="Proteomes" id="UP000095280">
    <property type="component" value="Unplaced"/>
</dbReference>
<evidence type="ECO:0000313" key="5">
    <source>
        <dbReference type="Proteomes" id="UP000095280"/>
    </source>
</evidence>
<feature type="repeat" description="ANK" evidence="3">
    <location>
        <begin position="932"/>
        <end position="964"/>
    </location>
</feature>
<organism evidence="5 6">
    <name type="scientific">Macrostomum lignano</name>
    <dbReference type="NCBI Taxonomy" id="282301"/>
    <lineage>
        <taxon>Eukaryota</taxon>
        <taxon>Metazoa</taxon>
        <taxon>Spiralia</taxon>
        <taxon>Lophotrochozoa</taxon>
        <taxon>Platyhelminthes</taxon>
        <taxon>Rhabditophora</taxon>
        <taxon>Macrostomorpha</taxon>
        <taxon>Macrostomida</taxon>
        <taxon>Macrostomidae</taxon>
        <taxon>Macrostomum</taxon>
    </lineage>
</organism>
<feature type="repeat" description="ANK" evidence="3">
    <location>
        <begin position="587"/>
        <end position="609"/>
    </location>
</feature>
<accession>A0A1I8I4N4</accession>
<evidence type="ECO:0000256" key="3">
    <source>
        <dbReference type="PROSITE-ProRule" id="PRU00023"/>
    </source>
</evidence>
<feature type="compositionally biased region" description="Gly residues" evidence="4">
    <location>
        <begin position="1041"/>
        <end position="1051"/>
    </location>
</feature>
<feature type="repeat" description="ANK" evidence="3">
    <location>
        <begin position="345"/>
        <end position="373"/>
    </location>
</feature>
<dbReference type="PANTHER" id="PTHR24123:SF33">
    <property type="entry name" value="PROTEIN HOS4"/>
    <property type="match status" value="1"/>
</dbReference>
<proteinExistence type="predicted"/>
<dbReference type="InterPro" id="IPR002110">
    <property type="entry name" value="Ankyrin_rpt"/>
</dbReference>
<name>A0A1I8I4N4_9PLAT</name>
<dbReference type="Gene3D" id="1.25.40.20">
    <property type="entry name" value="Ankyrin repeat-containing domain"/>
    <property type="match status" value="9"/>
</dbReference>
<sequence length="1061" mass="111495">SSPAERHRPQLIMLKLDAAPELIQEAFASNPDGVRCVLARRSTPRTPRRGQRCTRAAHLDEPEIASLLLCAGARVNCKDSKWYTPLHRACASKSARCVQVLLDHQAEVQCRDRNWQTPLHVAAANNAVECAQLLLPHLTNPNVSDRAGHTALHHAAFNGHPEVAELLLSRSPDMVNAFDKRDRRALHWAAYNGSVDLIDLLVRHGAEINARDKQAFTPLHTAAACGNIFAARKLVDLGADVNAATLQGNTPLHVACLNGNDQLCSELAGVELEAQNQLGQTAIHLAAAGTHSAQCLDWLIHEDANVNAVCLEGRTPLHMAAVHGRFTRAQSLLAAGAVPDSVDASGYTPLSVAAMRGHDLFLDVMMKAGASPDRPVGPSQLTPLHLACLSGYFDCVQRLTLAQPLAIGRLDAFGRTCLHAAAVGGRVECVEYLLGKGADPNALDSVGRTPLHYAAAKGHRNAAVTLLNGGSLPGQADRQGLTPLHLAAASDPQLSDQLLLHGADPCQTAEFPELGPLLPLHFAARAGSRHTVARLLDATRATVLRAAWNSSPSPQHLAAYHGHDEVLSLLAKHLAPESPANSAADPQGRTPLHLAAHQGHLGAVKTLLDSSGCALEMVDGLFGWNGLHYAAAAGHVGVLQAMLWSRGGRPLIDSADAHDRTPLMLAAQNGHLEAARLLLKVGADSQMPDVYERTALHRAAANGHDDCTELLIKVGANPLARDFRKRHALHMTAACGHEATTDRLLTAIGNNPEAAASIDAKGYSALHYAAYHGFTRCVELLLQRHPPTPPARQPRESRSHPLHCAAGRGHDTCVELLLEAGAQVDGRDSRGRTPLHAAAHGDHCEAASLLLRYGATVDVADAEGATPLLLAAGKARAAATSLLLDAGASVSVVDADGRTCLHHACSTSDEGAALLLLERIVDPDLINALDSAGRGPIHLAAGNGLPGVVEHLISKKANLFCADAEGGVPALACASSARTAECLQLLLAAMFPSFSRLLLRSRSSLLQANEDDCDASGGAAATAAVSAEVDNDGGVTHRDGGAAGRSGGGGDTSQSSDSEFF</sequence>
<feature type="region of interest" description="Disordered" evidence="4">
    <location>
        <begin position="1028"/>
        <end position="1061"/>
    </location>
</feature>
<dbReference type="PROSITE" id="PS50297">
    <property type="entry name" value="ANK_REP_REGION"/>
    <property type="match status" value="15"/>
</dbReference>
<dbReference type="SMART" id="SM00248">
    <property type="entry name" value="ANK"/>
    <property type="match status" value="27"/>
</dbReference>
<feature type="repeat" description="ANK" evidence="3">
    <location>
        <begin position="413"/>
        <end position="445"/>
    </location>
</feature>
<dbReference type="WBParaSite" id="maker-uti_cns_0009874-snap-gene-0.4-mRNA-1">
    <property type="protein sequence ID" value="maker-uti_cns_0009874-snap-gene-0.4-mRNA-1"/>
    <property type="gene ID" value="maker-uti_cns_0009874-snap-gene-0.4"/>
</dbReference>
<dbReference type="PROSITE" id="PS50088">
    <property type="entry name" value="ANK_REPEAT"/>
    <property type="match status" value="17"/>
</dbReference>